<dbReference type="InterPro" id="IPR003593">
    <property type="entry name" value="AAA+_ATPase"/>
</dbReference>
<dbReference type="GO" id="GO:0016887">
    <property type="term" value="F:ATP hydrolysis activity"/>
    <property type="evidence" value="ECO:0007669"/>
    <property type="project" value="TreeGrafter"/>
</dbReference>
<dbReference type="SUPFAM" id="SSF160246">
    <property type="entry name" value="EspE N-terminal domain-like"/>
    <property type="match status" value="1"/>
</dbReference>
<evidence type="ECO:0000256" key="2">
    <source>
        <dbReference type="ARBA" id="ARBA00022741"/>
    </source>
</evidence>
<evidence type="ECO:0000259" key="4">
    <source>
        <dbReference type="PROSITE" id="PS00662"/>
    </source>
</evidence>
<dbReference type="PROSITE" id="PS00662">
    <property type="entry name" value="T2SP_E"/>
    <property type="match status" value="1"/>
</dbReference>
<accession>A0A9X4E2R0</accession>
<keyword evidence="2" id="KW-0547">Nucleotide-binding</keyword>
<reference evidence="6" key="2">
    <citation type="submission" date="2024-02" db="EMBL/GenBank/DDBJ databases">
        <title>Neisseria leonii sp. nov.</title>
        <authorList>
            <person name="Boutroux M."/>
            <person name="Favre-Rochex S."/>
            <person name="Gorgette O."/>
            <person name="Touak G."/>
            <person name="Muhle E."/>
            <person name="Chesneau O."/>
            <person name="Clermont D."/>
            <person name="Rahi P."/>
        </authorList>
    </citation>
    <scope>NUCLEOTIDE SEQUENCE</scope>
    <source>
        <strain evidence="6">51.81</strain>
    </source>
</reference>
<proteinExistence type="inferred from homology"/>
<evidence type="ECO:0000313" key="6">
    <source>
        <dbReference type="EMBL" id="WWY02786.1"/>
    </source>
</evidence>
<dbReference type="GO" id="GO:0005886">
    <property type="term" value="C:plasma membrane"/>
    <property type="evidence" value="ECO:0007669"/>
    <property type="project" value="TreeGrafter"/>
</dbReference>
<feature type="domain" description="Bacterial type II secretion system protein E" evidence="4">
    <location>
        <begin position="389"/>
        <end position="403"/>
    </location>
</feature>
<dbReference type="Proteomes" id="UP001149607">
    <property type="component" value="Chromosome"/>
</dbReference>
<dbReference type="Gene3D" id="3.40.50.300">
    <property type="entry name" value="P-loop containing nucleotide triphosphate hydrolases"/>
    <property type="match status" value="1"/>
</dbReference>
<dbReference type="InterPro" id="IPR007831">
    <property type="entry name" value="T2SS_GspE_N"/>
</dbReference>
<evidence type="ECO:0000313" key="7">
    <source>
        <dbReference type="Proteomes" id="UP001149607"/>
    </source>
</evidence>
<dbReference type="SMART" id="SM00382">
    <property type="entry name" value="AAA"/>
    <property type="match status" value="1"/>
</dbReference>
<organism evidence="5">
    <name type="scientific">Neisseria leonii</name>
    <dbReference type="NCBI Taxonomy" id="2995413"/>
    <lineage>
        <taxon>Bacteria</taxon>
        <taxon>Pseudomonadati</taxon>
        <taxon>Pseudomonadota</taxon>
        <taxon>Betaproteobacteria</taxon>
        <taxon>Neisseriales</taxon>
        <taxon>Neisseriaceae</taxon>
        <taxon>Neisseria</taxon>
    </lineage>
</organism>
<evidence type="ECO:0000313" key="5">
    <source>
        <dbReference type="EMBL" id="MDD9327630.1"/>
    </source>
</evidence>
<dbReference type="AlphaFoldDB" id="A0A9X4E2R0"/>
<dbReference type="InterPro" id="IPR001482">
    <property type="entry name" value="T2SS/T4SS_dom"/>
</dbReference>
<evidence type="ECO:0000256" key="1">
    <source>
        <dbReference type="ARBA" id="ARBA00006611"/>
    </source>
</evidence>
<dbReference type="InterPro" id="IPR027417">
    <property type="entry name" value="P-loop_NTPase"/>
</dbReference>
<dbReference type="Pfam" id="PF00437">
    <property type="entry name" value="T2SSE"/>
    <property type="match status" value="1"/>
</dbReference>
<protein>
    <submittedName>
        <fullName evidence="5">ATPase, T2SS/T4P/T4SS family</fullName>
    </submittedName>
</protein>
<dbReference type="PANTHER" id="PTHR30258">
    <property type="entry name" value="TYPE II SECRETION SYSTEM PROTEIN GSPE-RELATED"/>
    <property type="match status" value="1"/>
</dbReference>
<keyword evidence="7" id="KW-1185">Reference proteome</keyword>
<dbReference type="EMBL" id="CP146598">
    <property type="protein sequence ID" value="WWY02786.1"/>
    <property type="molecule type" value="Genomic_DNA"/>
</dbReference>
<dbReference type="GO" id="GO:0005524">
    <property type="term" value="F:ATP binding"/>
    <property type="evidence" value="ECO:0007669"/>
    <property type="project" value="UniProtKB-KW"/>
</dbReference>
<reference evidence="5" key="1">
    <citation type="submission" date="2022-10" db="EMBL/GenBank/DDBJ databases">
        <authorList>
            <person name="Boutroux M."/>
        </authorList>
    </citation>
    <scope>NUCLEOTIDE SEQUENCE</scope>
    <source>
        <strain evidence="5">51.81</strain>
    </source>
</reference>
<dbReference type="PANTHER" id="PTHR30258:SF1">
    <property type="entry name" value="PROTEIN TRANSPORT PROTEIN HOFB HOMOLOG"/>
    <property type="match status" value="1"/>
</dbReference>
<name>A0A9X4E2R0_9NEIS</name>
<gene>
    <name evidence="5" type="ORF">ORY91_001037</name>
    <name evidence="6" type="ORF">V9W64_08805</name>
</gene>
<comment type="similarity">
    <text evidence="1">Belongs to the GSP E family.</text>
</comment>
<evidence type="ECO:0000256" key="3">
    <source>
        <dbReference type="ARBA" id="ARBA00022840"/>
    </source>
</evidence>
<dbReference type="Gene3D" id="3.30.450.90">
    <property type="match status" value="1"/>
</dbReference>
<dbReference type="CDD" id="cd01129">
    <property type="entry name" value="PulE-GspE-like"/>
    <property type="match status" value="1"/>
</dbReference>
<keyword evidence="3" id="KW-0067">ATP-binding</keyword>
<dbReference type="FunFam" id="3.40.50.300:FF:000398">
    <property type="entry name" value="Type IV pilus assembly ATPase PilB"/>
    <property type="match status" value="1"/>
</dbReference>
<dbReference type="FunFam" id="3.30.450.90:FF:000001">
    <property type="entry name" value="Type II secretion system ATPase GspE"/>
    <property type="match status" value="1"/>
</dbReference>
<dbReference type="Pfam" id="PF05157">
    <property type="entry name" value="MshEN"/>
    <property type="match status" value="1"/>
</dbReference>
<sequence length="573" mass="61759">MNRAVRRQAVCFGSAEPENGLADGGGMASGALRILAGHFGWDGTVLRRCEEWARQGLLLPKVFEEGLCTPDEAAAVLAQAVGRPYVDLAAFAPEDTAMTAEQMRRFGCVPLARRQGRLLAGVADPTDPALQRLAFVCAEPVDLAVVRYDLLVQRLAESGGGTAGILAQMPQEEAGTAAAWAEEAGDGPVARFVQQVLEDAWAAGASDVHFEFYEQAARVRFRVDGVLREVVQPPHAVRRRLVSRIKVMAGLDIAEQRLPQDGRLQTVLGGRTADLRISTLPTLFGEKVVVRILNGDAQAPDLARLGLEPCQYDLLLAEIRRPYGMILVTGPTGSGKTLSLYACLNELNSERVNIAAVEDPAEINLAGINQVNVNEKQGLTFAEALRAFLRQDPDVLMVGEIRDLETADIAVKAAQTGHLVFSTLHTNRAAASLTRLLNMGVAPFHIAASVNLVVAQRLVRKLCPHCREVWERPSENVLAAAGFTLQDLAQDWPLYRPKGCAACRGKGYRGRIGVFELMPVSQAMRRAMMEGAGELDLAALAAREGMVDLRRAGLLKVMAGATTLAEVDAVVGR</sequence>
<dbReference type="SUPFAM" id="SSF52540">
    <property type="entry name" value="P-loop containing nucleoside triphosphate hydrolases"/>
    <property type="match status" value="1"/>
</dbReference>
<dbReference type="EMBL" id="JAPQFL010000002">
    <property type="protein sequence ID" value="MDD9327630.1"/>
    <property type="molecule type" value="Genomic_DNA"/>
</dbReference>
<dbReference type="InterPro" id="IPR037257">
    <property type="entry name" value="T2SS_E_N_sf"/>
</dbReference>